<name>A0A1W1I1B6_9BACT</name>
<sequence length="324" mass="36287">MGRSHIRNVPAEASGGQSWGKHSAVPPGGFSLVRVPIAMISELNRELYAATTGVPLYHYTSLAGVKGIIDTGLLRATEITYLNDSTEMAHTVSQLDPETWFREGFGKLESKLFVQFREWISHRLTAGHKLYVGCFTANGNLLSQWRSYCPPTRGVNLGFNGAKLTASACDQGWKLGKCIYEQDKKEEIAIEVLNEIEDLAERKGAKAGSFQHIFEELETHLLEIAALLKHPAFHEEQEWRIVSPVITNYVEADIEYREGASMLIPFMKFGLPHAPDRRVDLEHVYLGPTPNSNISMESLSNYLSKFGASPRNGVQYSNVPYRTW</sequence>
<proteinExistence type="predicted"/>
<dbReference type="STRING" id="1325564.NSJP_0626"/>
<evidence type="ECO:0000313" key="2">
    <source>
        <dbReference type="EMBL" id="SLM46798.1"/>
    </source>
</evidence>
<accession>A0A1W1I1B6</accession>
<gene>
    <name evidence="2" type="ORF">NSJP_0626</name>
</gene>
<reference evidence="2 3" key="1">
    <citation type="submission" date="2017-03" db="EMBL/GenBank/DDBJ databases">
        <authorList>
            <person name="Afonso C.L."/>
            <person name="Miller P.J."/>
            <person name="Scott M.A."/>
            <person name="Spackman E."/>
            <person name="Goraichik I."/>
            <person name="Dimitrov K.M."/>
            <person name="Suarez D.L."/>
            <person name="Swayne D.E."/>
        </authorList>
    </citation>
    <scope>NUCLEOTIDE SEQUENCE [LARGE SCALE GENOMIC DNA]</scope>
    <source>
        <strain evidence="2">Genome sequencing of Nitrospira japonica strain NJ11</strain>
    </source>
</reference>
<organism evidence="2 3">
    <name type="scientific">Nitrospira japonica</name>
    <dbReference type="NCBI Taxonomy" id="1325564"/>
    <lineage>
        <taxon>Bacteria</taxon>
        <taxon>Pseudomonadati</taxon>
        <taxon>Nitrospirota</taxon>
        <taxon>Nitrospiria</taxon>
        <taxon>Nitrospirales</taxon>
        <taxon>Nitrospiraceae</taxon>
        <taxon>Nitrospira</taxon>
    </lineage>
</organism>
<dbReference type="Pfam" id="PF11185">
    <property type="entry name" value="DUF2971"/>
    <property type="match status" value="1"/>
</dbReference>
<dbReference type="KEGG" id="nja:NSJP_0626"/>
<evidence type="ECO:0000313" key="3">
    <source>
        <dbReference type="Proteomes" id="UP000192042"/>
    </source>
</evidence>
<dbReference type="OrthoDB" id="8550178at2"/>
<evidence type="ECO:0000256" key="1">
    <source>
        <dbReference type="SAM" id="MobiDB-lite"/>
    </source>
</evidence>
<evidence type="ECO:0008006" key="4">
    <source>
        <dbReference type="Google" id="ProtNLM"/>
    </source>
</evidence>
<dbReference type="AlphaFoldDB" id="A0A1W1I1B6"/>
<keyword evidence="3" id="KW-1185">Reference proteome</keyword>
<protein>
    <recommendedName>
        <fullName evidence="4">DUF2971 domain-containing protein</fullName>
    </recommendedName>
</protein>
<dbReference type="EMBL" id="LT828648">
    <property type="protein sequence ID" value="SLM46798.1"/>
    <property type="molecule type" value="Genomic_DNA"/>
</dbReference>
<dbReference type="Proteomes" id="UP000192042">
    <property type="component" value="Chromosome I"/>
</dbReference>
<feature type="region of interest" description="Disordered" evidence="1">
    <location>
        <begin position="1"/>
        <end position="22"/>
    </location>
</feature>
<dbReference type="InterPro" id="IPR021352">
    <property type="entry name" value="DUF2971"/>
</dbReference>